<dbReference type="Gene3D" id="3.40.50.620">
    <property type="entry name" value="HUPs"/>
    <property type="match status" value="1"/>
</dbReference>
<keyword evidence="5 9" id="KW-0067">ATP-binding</keyword>
<gene>
    <name evidence="11" type="ORF">OI18_00865</name>
</gene>
<comment type="caution">
    <text evidence="11">The sequence shown here is derived from an EMBL/GenBank/DDBJ whole genome shotgun (WGS) entry which is preliminary data.</text>
</comment>
<evidence type="ECO:0000256" key="4">
    <source>
        <dbReference type="ARBA" id="ARBA00022741"/>
    </source>
</evidence>
<dbReference type="Pfam" id="PF13537">
    <property type="entry name" value="GATase_7"/>
    <property type="match status" value="1"/>
</dbReference>
<evidence type="ECO:0000256" key="6">
    <source>
        <dbReference type="ARBA" id="ARBA00022962"/>
    </source>
</evidence>
<organism evidence="11 12">
    <name type="scientific">Flavihumibacter solisilvae</name>
    <dbReference type="NCBI Taxonomy" id="1349421"/>
    <lineage>
        <taxon>Bacteria</taxon>
        <taxon>Pseudomonadati</taxon>
        <taxon>Bacteroidota</taxon>
        <taxon>Chitinophagia</taxon>
        <taxon>Chitinophagales</taxon>
        <taxon>Chitinophagaceae</taxon>
        <taxon>Flavihumibacter</taxon>
    </lineage>
</organism>
<feature type="binding site" evidence="9">
    <location>
        <position position="105"/>
    </location>
    <ligand>
        <name>L-glutamine</name>
        <dbReference type="ChEBI" id="CHEBI:58359"/>
    </ligand>
</feature>
<sequence>MCGIAGIIAQTGGNVEVHTESTLVRKMIRSIGHRGPDGEAYWNSTDGRTFFGHRRLAIIDTSPAGTQPMHFAGRFTIVYNGELYNFIELRSELREAGYDFHTQSDTEVILAAFDCYGEACVERFDGMFAFAIWDDQAKRLYLARDRFGEKPLYFAWSAEGKFIFASEMKALWAAGIPAEMDESQVLLFTATGNTGFPLQNSSTFYKDIRQVPAGHYLTMQSTVEENAEPEMYRYWDIDKTATSRMTPEEAMVKLDELLSRSVRQRLRSDVPVGLSLSGGVDSSSLAALAKRISGTSLESFSAGFPGFEKDETEFIDEVSRYLGTANHRINPDHSILADDFERMMYHQEQPVGSASVLVQYKVYQLAANAGIKVLLDGQGADELFAGYQPYIHWFLQETWRKGDWTQHYYEKAEFRKNGWKDTTGLKNYLAAIFPHVAQESLIRRQKKLISNQPDINPEYLKAYMPEAEVYKPLVTSLNDILYFDISMARLPELLRYADRNSMAHGIEVRLPYLQAELVQFVFSLPAAFKLNEGYTKWILRKTIGNLLPEKITWQKRKIAFEPPQRSWMDHPSVKAQIISAREKLASKGILSRKANVKTNTGNGNWESDWRYWVLSVLPG</sequence>
<dbReference type="Pfam" id="PF00733">
    <property type="entry name" value="Asn_synthase"/>
    <property type="match status" value="1"/>
</dbReference>
<name>A0A0C1IQ37_9BACT</name>
<dbReference type="SUPFAM" id="SSF52402">
    <property type="entry name" value="Adenine nucleotide alpha hydrolases-like"/>
    <property type="match status" value="1"/>
</dbReference>
<feature type="domain" description="Glutamine amidotransferase type-2" evidence="10">
    <location>
        <begin position="2"/>
        <end position="222"/>
    </location>
</feature>
<dbReference type="InterPro" id="IPR033738">
    <property type="entry name" value="AsnB_N"/>
</dbReference>
<dbReference type="Gene3D" id="3.60.20.10">
    <property type="entry name" value="Glutamine Phosphoribosylpyrophosphate, subunit 1, domain 1"/>
    <property type="match status" value="1"/>
</dbReference>
<dbReference type="GO" id="GO:0006529">
    <property type="term" value="P:asparagine biosynthetic process"/>
    <property type="evidence" value="ECO:0007669"/>
    <property type="project" value="UniProtKB-KW"/>
</dbReference>
<keyword evidence="4 9" id="KW-0547">Nucleotide-binding</keyword>
<evidence type="ECO:0000256" key="8">
    <source>
        <dbReference type="PIRSR" id="PIRSR001589-1"/>
    </source>
</evidence>
<evidence type="ECO:0000259" key="10">
    <source>
        <dbReference type="PROSITE" id="PS51278"/>
    </source>
</evidence>
<evidence type="ECO:0000256" key="5">
    <source>
        <dbReference type="ARBA" id="ARBA00022840"/>
    </source>
</evidence>
<evidence type="ECO:0000256" key="9">
    <source>
        <dbReference type="PIRSR" id="PIRSR001589-2"/>
    </source>
</evidence>
<evidence type="ECO:0000256" key="7">
    <source>
        <dbReference type="ARBA" id="ARBA00048741"/>
    </source>
</evidence>
<dbReference type="NCBIfam" id="TIGR01536">
    <property type="entry name" value="asn_synth_AEB"/>
    <property type="match status" value="1"/>
</dbReference>
<dbReference type="PANTHER" id="PTHR43284">
    <property type="entry name" value="ASPARAGINE SYNTHETASE (GLUTAMINE-HYDROLYZING)"/>
    <property type="match status" value="1"/>
</dbReference>
<keyword evidence="12" id="KW-1185">Reference proteome</keyword>
<dbReference type="GO" id="GO:0005524">
    <property type="term" value="F:ATP binding"/>
    <property type="evidence" value="ECO:0007669"/>
    <property type="project" value="UniProtKB-KW"/>
</dbReference>
<comment type="pathway">
    <text evidence="1">Amino-acid biosynthesis; L-asparagine biosynthesis; L-asparagine from L-aspartate (L-Gln route): step 1/1.</text>
</comment>
<feature type="active site" description="For GATase activity" evidence="8">
    <location>
        <position position="2"/>
    </location>
</feature>
<dbReference type="STRING" id="1349421.OI18_00865"/>
<accession>A0A0C1IQ37</accession>
<dbReference type="CDD" id="cd00712">
    <property type="entry name" value="AsnB"/>
    <property type="match status" value="1"/>
</dbReference>
<dbReference type="InterPro" id="IPR001962">
    <property type="entry name" value="Asn_synthase"/>
</dbReference>
<dbReference type="Proteomes" id="UP000031408">
    <property type="component" value="Unassembled WGS sequence"/>
</dbReference>
<dbReference type="InterPro" id="IPR014729">
    <property type="entry name" value="Rossmann-like_a/b/a_fold"/>
</dbReference>
<dbReference type="InterPro" id="IPR051786">
    <property type="entry name" value="ASN_synthetase/amidase"/>
</dbReference>
<evidence type="ECO:0000256" key="3">
    <source>
        <dbReference type="ARBA" id="ARBA00012737"/>
    </source>
</evidence>
<evidence type="ECO:0000256" key="1">
    <source>
        <dbReference type="ARBA" id="ARBA00005187"/>
    </source>
</evidence>
<keyword evidence="8" id="KW-0061">Asparagine biosynthesis</keyword>
<protein>
    <recommendedName>
        <fullName evidence="3">asparagine synthase (glutamine-hydrolyzing)</fullName>
        <ecNumber evidence="3">6.3.5.4</ecNumber>
    </recommendedName>
</protein>
<dbReference type="GO" id="GO:0004066">
    <property type="term" value="F:asparagine synthase (glutamine-hydrolyzing) activity"/>
    <property type="evidence" value="ECO:0007669"/>
    <property type="project" value="UniProtKB-EC"/>
</dbReference>
<dbReference type="InterPro" id="IPR029055">
    <property type="entry name" value="Ntn_hydrolases_N"/>
</dbReference>
<dbReference type="PROSITE" id="PS51278">
    <property type="entry name" value="GATASE_TYPE_2"/>
    <property type="match status" value="1"/>
</dbReference>
<evidence type="ECO:0000256" key="2">
    <source>
        <dbReference type="ARBA" id="ARBA00005752"/>
    </source>
</evidence>
<proteinExistence type="inferred from homology"/>
<comment type="similarity">
    <text evidence="2">Belongs to the asparagine synthetase family.</text>
</comment>
<dbReference type="EMBL" id="JSVC01000001">
    <property type="protein sequence ID" value="KIC96340.1"/>
    <property type="molecule type" value="Genomic_DNA"/>
</dbReference>
<dbReference type="AlphaFoldDB" id="A0A0C1IQ37"/>
<comment type="catalytic activity">
    <reaction evidence="7">
        <text>L-aspartate + L-glutamine + ATP + H2O = L-asparagine + L-glutamate + AMP + diphosphate + H(+)</text>
        <dbReference type="Rhea" id="RHEA:12228"/>
        <dbReference type="ChEBI" id="CHEBI:15377"/>
        <dbReference type="ChEBI" id="CHEBI:15378"/>
        <dbReference type="ChEBI" id="CHEBI:29985"/>
        <dbReference type="ChEBI" id="CHEBI:29991"/>
        <dbReference type="ChEBI" id="CHEBI:30616"/>
        <dbReference type="ChEBI" id="CHEBI:33019"/>
        <dbReference type="ChEBI" id="CHEBI:58048"/>
        <dbReference type="ChEBI" id="CHEBI:58359"/>
        <dbReference type="ChEBI" id="CHEBI:456215"/>
        <dbReference type="EC" id="6.3.5.4"/>
    </reaction>
</comment>
<evidence type="ECO:0000313" key="12">
    <source>
        <dbReference type="Proteomes" id="UP000031408"/>
    </source>
</evidence>
<dbReference type="RefSeq" id="WP_039136204.1">
    <property type="nucleotide sequence ID" value="NZ_JSVC01000001.1"/>
</dbReference>
<keyword evidence="6 8" id="KW-0315">Glutamine amidotransferase</keyword>
<dbReference type="EC" id="6.3.5.4" evidence="3"/>
<dbReference type="PANTHER" id="PTHR43284:SF1">
    <property type="entry name" value="ASPARAGINE SYNTHETASE"/>
    <property type="match status" value="1"/>
</dbReference>
<evidence type="ECO:0000313" key="11">
    <source>
        <dbReference type="EMBL" id="KIC96340.1"/>
    </source>
</evidence>
<dbReference type="InterPro" id="IPR006426">
    <property type="entry name" value="Asn_synth_AEB"/>
</dbReference>
<dbReference type="PIRSF" id="PIRSF001589">
    <property type="entry name" value="Asn_synthetase_glu-h"/>
    <property type="match status" value="1"/>
</dbReference>
<keyword evidence="8" id="KW-0028">Amino-acid biosynthesis</keyword>
<reference evidence="11 12" key="1">
    <citation type="submission" date="2014-11" db="EMBL/GenBank/DDBJ databases">
        <title>Genome sequence of Flavihumibacter solisilvae 3-3.</title>
        <authorList>
            <person name="Zhou G."/>
            <person name="Li M."/>
            <person name="Wang G."/>
        </authorList>
    </citation>
    <scope>NUCLEOTIDE SEQUENCE [LARGE SCALE GENOMIC DNA]</scope>
    <source>
        <strain evidence="11 12">3-3</strain>
    </source>
</reference>
<dbReference type="SUPFAM" id="SSF56235">
    <property type="entry name" value="N-terminal nucleophile aminohydrolases (Ntn hydrolases)"/>
    <property type="match status" value="1"/>
</dbReference>
<dbReference type="InterPro" id="IPR017932">
    <property type="entry name" value="GATase_2_dom"/>
</dbReference>
<dbReference type="CDD" id="cd01991">
    <property type="entry name" value="Asn_synthase_B_C"/>
    <property type="match status" value="1"/>
</dbReference>